<accession>A0A7X3D266</accession>
<dbReference type="PANTHER" id="PTHR46182">
    <property type="entry name" value="FI19480P1"/>
    <property type="match status" value="1"/>
</dbReference>
<dbReference type="CDD" id="cd00146">
    <property type="entry name" value="PKD"/>
    <property type="match status" value="3"/>
</dbReference>
<dbReference type="InterPro" id="IPR006626">
    <property type="entry name" value="PbH1"/>
</dbReference>
<organism evidence="3 4">
    <name type="scientific">Zobellia amurskyensis</name>
    <dbReference type="NCBI Taxonomy" id="248905"/>
    <lineage>
        <taxon>Bacteria</taxon>
        <taxon>Pseudomonadati</taxon>
        <taxon>Bacteroidota</taxon>
        <taxon>Flavobacteriia</taxon>
        <taxon>Flavobacteriales</taxon>
        <taxon>Flavobacteriaceae</taxon>
        <taxon>Zobellia</taxon>
    </lineage>
</organism>
<feature type="region of interest" description="Disordered" evidence="1">
    <location>
        <begin position="645"/>
        <end position="684"/>
    </location>
</feature>
<dbReference type="InterPro" id="IPR022409">
    <property type="entry name" value="PKD/Chitinase_dom"/>
</dbReference>
<sequence length="1086" mass="117073">MKFHPTAPSKSFIGFVCIFLLIIISCSKDSELLKDAILADPSTEIKEDTNEISEEITEEELVPEEAVLPEEEEIIEEKIYETRTTIFTPIHDAHLQSGKGYNQDLIRLDEGHRESYLMFDISPIDSIGGILEEVHLEFTISTDDGHGTISVLKGDSTEWSEHDISEITAPKSDTILGSTTNDYLVNQTQEIILDQEKLNPEMLTLVLKHEDGNDLAIASKEHSSKNGPKLVITYSAPQDSESIVSANQNPTTEIPAQPSIEEVVTPVTETPEEPTKEEEVNNDTPEVIEEEKPDTPISTENQSPIAVVDASPSSGTAPLKVSFTGNNSSDDEEVKNYGWNFGDGSSSNEATPSHTFEKAGTFKVVLTVQDAQGKIDTEETTITVKAKENNAPTAVAKASVTSGEAPLKVSFDGKESSDDIGITSYLWDFKDDDKGSSSSTSHTFSKAGTYEVVLTVKDKDGLEDTDTVTITVTEKKNEAPTAKASANTTEGEAPLEIQFKGSSSTDDKAVKNYFWDFKDGSTSTSSNPPHSFTKKGTYNVILTVTDDEGLKDSETIAIIITETENEAPVAVASGSPLTGYAPLKVELKAYNSTDDKEIKGYFWDFNDGSTTTTKNPSHTFADPGTYQVELSVKDEEGLTHATTIEVKVNERPVDNGGGDTGGGDTGGGDTGGGDTGGGDTGGSSGNYPSNAVFASSYGFKSGDATSAFENALNSGSSYVVIDKQNSDWVISPTKFFDLTNMTIVFEPGVKLKAKSGSFSKSNDQLFQIVRGKNLKIIGTGAYFSMNKSEYSSGEHRHALRLRSCENVTITGLIIENSGGDGVLISGDDDGTDPSKNITIESITSKNHKRMGLTIINAQDVWIKNSTFSGSNGKDPQAGIDLEPNFPNERLININFSGCNFTNNHGAGFQIGTKNMTSSSSPIDVTIKNSNFSNNSKNSGYGYQNTEILFSSGNTTNPVKGNVLFENVTFNGSYNSIIFSKTPADSYHVTFKNCVANNVSTNGSNAIIKLEALSTQNTLGGFTFDNFVMNYSKNVPFMEINAPTSGLTVKNVNGTFRISQPTDMELVYSGGYNPSKNSNVSIEYSFK</sequence>
<dbReference type="GO" id="GO:0031410">
    <property type="term" value="C:cytoplasmic vesicle"/>
    <property type="evidence" value="ECO:0007669"/>
    <property type="project" value="TreeGrafter"/>
</dbReference>
<dbReference type="PROSITE" id="PS50093">
    <property type="entry name" value="PKD"/>
    <property type="match status" value="4"/>
</dbReference>
<proteinExistence type="predicted"/>
<feature type="compositionally biased region" description="Gly residues" evidence="1">
    <location>
        <begin position="655"/>
        <end position="684"/>
    </location>
</feature>
<evidence type="ECO:0000259" key="2">
    <source>
        <dbReference type="PROSITE" id="PS50093"/>
    </source>
</evidence>
<evidence type="ECO:0000313" key="3">
    <source>
        <dbReference type="EMBL" id="MUH36919.1"/>
    </source>
</evidence>
<dbReference type="Pfam" id="PF18911">
    <property type="entry name" value="PKD_4"/>
    <property type="match status" value="4"/>
</dbReference>
<dbReference type="InterPro" id="IPR011050">
    <property type="entry name" value="Pectin_lyase_fold/virulence"/>
</dbReference>
<dbReference type="InterPro" id="IPR029865">
    <property type="entry name" value="KIAA0319-like"/>
</dbReference>
<dbReference type="EMBL" id="RCNR01000027">
    <property type="protein sequence ID" value="MUH36919.1"/>
    <property type="molecule type" value="Genomic_DNA"/>
</dbReference>
<dbReference type="AlphaFoldDB" id="A0A7X3D266"/>
<feature type="domain" description="PKD" evidence="2">
    <location>
        <begin position="480"/>
        <end position="567"/>
    </location>
</feature>
<dbReference type="Gene3D" id="2.160.20.10">
    <property type="entry name" value="Single-stranded right-handed beta-helix, Pectin lyase-like"/>
    <property type="match status" value="1"/>
</dbReference>
<dbReference type="SMART" id="SM00089">
    <property type="entry name" value="PKD"/>
    <property type="match status" value="4"/>
</dbReference>
<reference evidence="3 4" key="1">
    <citation type="journal article" date="2019" name="Mar. Drugs">
        <title>Comparative Genomics and CAZyme Genome Repertoires of Marine Zobellia amurskyensis KMM 3526(T) and Zobellia laminariae KMM 3676(T).</title>
        <authorList>
            <person name="Chernysheva N."/>
            <person name="Bystritskaya E."/>
            <person name="Stenkova A."/>
            <person name="Golovkin I."/>
            <person name="Nedashkovskaya O."/>
            <person name="Isaeva M."/>
        </authorList>
    </citation>
    <scope>NUCLEOTIDE SEQUENCE [LARGE SCALE GENOMIC DNA]</scope>
    <source>
        <strain evidence="3 4">KMM 3526</strain>
    </source>
</reference>
<dbReference type="InterPro" id="IPR000601">
    <property type="entry name" value="PKD_dom"/>
</dbReference>
<dbReference type="InterPro" id="IPR039448">
    <property type="entry name" value="Beta_helix"/>
</dbReference>
<feature type="domain" description="PKD" evidence="2">
    <location>
        <begin position="392"/>
        <end position="473"/>
    </location>
</feature>
<dbReference type="InterPro" id="IPR012334">
    <property type="entry name" value="Pectin_lyas_fold"/>
</dbReference>
<keyword evidence="4" id="KW-1185">Reference proteome</keyword>
<gene>
    <name evidence="3" type="ORF">D9O36_13785</name>
</gene>
<dbReference type="Proteomes" id="UP000540519">
    <property type="component" value="Unassembled WGS sequence"/>
</dbReference>
<dbReference type="SUPFAM" id="SSF51126">
    <property type="entry name" value="Pectin lyase-like"/>
    <property type="match status" value="1"/>
</dbReference>
<feature type="region of interest" description="Disordered" evidence="1">
    <location>
        <begin position="268"/>
        <end position="300"/>
    </location>
</feature>
<dbReference type="SUPFAM" id="SSF49299">
    <property type="entry name" value="PKD domain"/>
    <property type="match status" value="4"/>
</dbReference>
<dbReference type="FunFam" id="2.60.40.10:FF:000270">
    <property type="entry name" value="Cell surface protein"/>
    <property type="match status" value="1"/>
</dbReference>
<dbReference type="PROSITE" id="PS51257">
    <property type="entry name" value="PROKAR_LIPOPROTEIN"/>
    <property type="match status" value="1"/>
</dbReference>
<feature type="domain" description="PKD" evidence="2">
    <location>
        <begin position="568"/>
        <end position="653"/>
    </location>
</feature>
<feature type="domain" description="PKD" evidence="2">
    <location>
        <begin position="304"/>
        <end position="391"/>
    </location>
</feature>
<dbReference type="InterPro" id="IPR013783">
    <property type="entry name" value="Ig-like_fold"/>
</dbReference>
<dbReference type="PANTHER" id="PTHR46182:SF2">
    <property type="entry name" value="FI19480P1"/>
    <property type="match status" value="1"/>
</dbReference>
<dbReference type="OrthoDB" id="872573at2"/>
<dbReference type="GO" id="GO:0016020">
    <property type="term" value="C:membrane"/>
    <property type="evidence" value="ECO:0007669"/>
    <property type="project" value="TreeGrafter"/>
</dbReference>
<evidence type="ECO:0000256" key="1">
    <source>
        <dbReference type="SAM" id="MobiDB-lite"/>
    </source>
</evidence>
<dbReference type="RefSeq" id="WP_155600334.1">
    <property type="nucleotide sequence ID" value="NZ_RCNR01000027.1"/>
</dbReference>
<name>A0A7X3D266_9FLAO</name>
<comment type="caution">
    <text evidence="3">The sequence shown here is derived from an EMBL/GenBank/DDBJ whole genome shotgun (WGS) entry which is preliminary data.</text>
</comment>
<dbReference type="Gene3D" id="2.60.40.10">
    <property type="entry name" value="Immunoglobulins"/>
    <property type="match status" value="4"/>
</dbReference>
<dbReference type="Pfam" id="PF13229">
    <property type="entry name" value="Beta_helix"/>
    <property type="match status" value="1"/>
</dbReference>
<dbReference type="SMART" id="SM00710">
    <property type="entry name" value="PbH1"/>
    <property type="match status" value="7"/>
</dbReference>
<dbReference type="InterPro" id="IPR035986">
    <property type="entry name" value="PKD_dom_sf"/>
</dbReference>
<evidence type="ECO:0000313" key="4">
    <source>
        <dbReference type="Proteomes" id="UP000540519"/>
    </source>
</evidence>
<protein>
    <submittedName>
        <fullName evidence="3">PKD domain-containing protein</fullName>
    </submittedName>
</protein>